<accession>A0A5C3Q4T2</accession>
<dbReference type="AlphaFoldDB" id="A0A5C3Q4T2"/>
<evidence type="ECO:0000313" key="2">
    <source>
        <dbReference type="EMBL" id="TFK97085.1"/>
    </source>
</evidence>
<proteinExistence type="predicted"/>
<feature type="chain" id="PRO_5022892714" evidence="1">
    <location>
        <begin position="21"/>
        <end position="117"/>
    </location>
</feature>
<evidence type="ECO:0000313" key="3">
    <source>
        <dbReference type="Proteomes" id="UP000305067"/>
    </source>
</evidence>
<dbReference type="Proteomes" id="UP000305067">
    <property type="component" value="Unassembled WGS sequence"/>
</dbReference>
<sequence>MVRLTSLFLAATALLPTALAWVSIDKPTTNADGSTTTITYRGRDDANDADPDQFDLYLDIADDANRVFSILTTVLEAKAGAGEAEVRFPDLPSGDNYVLMAVIPGEPFQLVPESTGG</sequence>
<reference evidence="2 3" key="1">
    <citation type="journal article" date="2019" name="Nat. Ecol. Evol.">
        <title>Megaphylogeny resolves global patterns of mushroom evolution.</title>
        <authorList>
            <person name="Varga T."/>
            <person name="Krizsan K."/>
            <person name="Foldi C."/>
            <person name="Dima B."/>
            <person name="Sanchez-Garcia M."/>
            <person name="Sanchez-Ramirez S."/>
            <person name="Szollosi G.J."/>
            <person name="Szarkandi J.G."/>
            <person name="Papp V."/>
            <person name="Albert L."/>
            <person name="Andreopoulos W."/>
            <person name="Angelini C."/>
            <person name="Antonin V."/>
            <person name="Barry K.W."/>
            <person name="Bougher N.L."/>
            <person name="Buchanan P."/>
            <person name="Buyck B."/>
            <person name="Bense V."/>
            <person name="Catcheside P."/>
            <person name="Chovatia M."/>
            <person name="Cooper J."/>
            <person name="Damon W."/>
            <person name="Desjardin D."/>
            <person name="Finy P."/>
            <person name="Geml J."/>
            <person name="Haridas S."/>
            <person name="Hughes K."/>
            <person name="Justo A."/>
            <person name="Karasinski D."/>
            <person name="Kautmanova I."/>
            <person name="Kiss B."/>
            <person name="Kocsube S."/>
            <person name="Kotiranta H."/>
            <person name="LaButti K.M."/>
            <person name="Lechner B.E."/>
            <person name="Liimatainen K."/>
            <person name="Lipzen A."/>
            <person name="Lukacs Z."/>
            <person name="Mihaltcheva S."/>
            <person name="Morgado L.N."/>
            <person name="Niskanen T."/>
            <person name="Noordeloos M.E."/>
            <person name="Ohm R.A."/>
            <person name="Ortiz-Santana B."/>
            <person name="Ovrebo C."/>
            <person name="Racz N."/>
            <person name="Riley R."/>
            <person name="Savchenko A."/>
            <person name="Shiryaev A."/>
            <person name="Soop K."/>
            <person name="Spirin V."/>
            <person name="Szebenyi C."/>
            <person name="Tomsovsky M."/>
            <person name="Tulloss R.E."/>
            <person name="Uehling J."/>
            <person name="Grigoriev I.V."/>
            <person name="Vagvolgyi C."/>
            <person name="Papp T."/>
            <person name="Martin F.M."/>
            <person name="Miettinen O."/>
            <person name="Hibbett D.S."/>
            <person name="Nagy L.G."/>
        </authorList>
    </citation>
    <scope>NUCLEOTIDE SEQUENCE [LARGE SCALE GENOMIC DNA]</scope>
    <source>
        <strain evidence="2 3">CBS 309.79</strain>
    </source>
</reference>
<dbReference type="EMBL" id="ML178851">
    <property type="protein sequence ID" value="TFK97085.1"/>
    <property type="molecule type" value="Genomic_DNA"/>
</dbReference>
<keyword evidence="3" id="KW-1185">Reference proteome</keyword>
<name>A0A5C3Q4T2_9AGAR</name>
<feature type="signal peptide" evidence="1">
    <location>
        <begin position="1"/>
        <end position="20"/>
    </location>
</feature>
<keyword evidence="1" id="KW-0732">Signal</keyword>
<protein>
    <submittedName>
        <fullName evidence="2">Uncharacterized protein</fullName>
    </submittedName>
</protein>
<organism evidence="2 3">
    <name type="scientific">Pterulicium gracile</name>
    <dbReference type="NCBI Taxonomy" id="1884261"/>
    <lineage>
        <taxon>Eukaryota</taxon>
        <taxon>Fungi</taxon>
        <taxon>Dikarya</taxon>
        <taxon>Basidiomycota</taxon>
        <taxon>Agaricomycotina</taxon>
        <taxon>Agaricomycetes</taxon>
        <taxon>Agaricomycetidae</taxon>
        <taxon>Agaricales</taxon>
        <taxon>Pleurotineae</taxon>
        <taxon>Pterulaceae</taxon>
        <taxon>Pterulicium</taxon>
    </lineage>
</organism>
<gene>
    <name evidence="2" type="ORF">BDV98DRAFT_607867</name>
</gene>
<evidence type="ECO:0000256" key="1">
    <source>
        <dbReference type="SAM" id="SignalP"/>
    </source>
</evidence>